<dbReference type="EMBL" id="JAWQEG010000685">
    <property type="protein sequence ID" value="KAK3886582.1"/>
    <property type="molecule type" value="Genomic_DNA"/>
</dbReference>
<reference evidence="1" key="1">
    <citation type="submission" date="2023-10" db="EMBL/GenBank/DDBJ databases">
        <title>Genome assemblies of two species of porcelain crab, Petrolisthes cinctipes and Petrolisthes manimaculis (Anomura: Porcellanidae).</title>
        <authorList>
            <person name="Angst P."/>
        </authorList>
    </citation>
    <scope>NUCLEOTIDE SEQUENCE</scope>
    <source>
        <strain evidence="1">PB745_01</strain>
        <tissue evidence="1">Gill</tissue>
    </source>
</reference>
<keyword evidence="2" id="KW-1185">Reference proteome</keyword>
<dbReference type="AlphaFoldDB" id="A0AAE1KWM2"/>
<dbReference type="Proteomes" id="UP001286313">
    <property type="component" value="Unassembled WGS sequence"/>
</dbReference>
<protein>
    <submittedName>
        <fullName evidence="1">Uncharacterized protein</fullName>
    </submittedName>
</protein>
<name>A0AAE1KWM2_PETCI</name>
<evidence type="ECO:0000313" key="2">
    <source>
        <dbReference type="Proteomes" id="UP001286313"/>
    </source>
</evidence>
<organism evidence="1 2">
    <name type="scientific">Petrolisthes cinctipes</name>
    <name type="common">Flat porcelain crab</name>
    <dbReference type="NCBI Taxonomy" id="88211"/>
    <lineage>
        <taxon>Eukaryota</taxon>
        <taxon>Metazoa</taxon>
        <taxon>Ecdysozoa</taxon>
        <taxon>Arthropoda</taxon>
        <taxon>Crustacea</taxon>
        <taxon>Multicrustacea</taxon>
        <taxon>Malacostraca</taxon>
        <taxon>Eumalacostraca</taxon>
        <taxon>Eucarida</taxon>
        <taxon>Decapoda</taxon>
        <taxon>Pleocyemata</taxon>
        <taxon>Anomura</taxon>
        <taxon>Galatheoidea</taxon>
        <taxon>Porcellanidae</taxon>
        <taxon>Petrolisthes</taxon>
    </lineage>
</organism>
<gene>
    <name evidence="1" type="ORF">Pcinc_009230</name>
</gene>
<comment type="caution">
    <text evidence="1">The sequence shown here is derived from an EMBL/GenBank/DDBJ whole genome shotgun (WGS) entry which is preliminary data.</text>
</comment>
<sequence length="133" mass="14669">MTDKFGYHSLSCRYDPGRLPRHAALNDMVYRGLAAAGIVAILEPRGLDRGDGCRPDGLSIYPFRGGRMLLWDATCTNTFTATHLLDCSVSPGAAARKRHKYGALRQRYDFVPLAVETTGVLSQDLNHFIQDLG</sequence>
<proteinExistence type="predicted"/>
<accession>A0AAE1KWM2</accession>
<evidence type="ECO:0000313" key="1">
    <source>
        <dbReference type="EMBL" id="KAK3886582.1"/>
    </source>
</evidence>